<sequence length="83" mass="9711">MLPPSTDLRLIIKLQLLASSTEGNTQRQLLLYQMQTRLIIMPPFPQAKEFLPASQPLKMFPPPACNCLHHHHHHQMEMIIRYQ</sequence>
<dbReference type="Proteomes" id="UP000267516">
    <property type="component" value="Segment"/>
</dbReference>
<dbReference type="EMBL" id="MF768985">
    <property type="protein sequence ID" value="ATU83797.1"/>
    <property type="molecule type" value="Genomic_DNA"/>
</dbReference>
<evidence type="ECO:0000313" key="1">
    <source>
        <dbReference type="EMBL" id="ATU83797.1"/>
    </source>
</evidence>
<reference evidence="1" key="1">
    <citation type="journal article" date="2018" name="Aquaculture">
        <title>Complete genome sequence of a white spot syndrome virus associated with a disease incursion in Australia.</title>
        <authorList>
            <person name="Oakey J."/>
            <person name="Smith C.S."/>
        </authorList>
    </citation>
    <scope>NUCLEOTIDE SEQUENCE [LARGE SCALE GENOMIC DNA]</scope>
    <source>
        <strain evidence="1">WSSV-AU</strain>
    </source>
</reference>
<name>A0A2D3I5Y5_9VIRU</name>
<proteinExistence type="predicted"/>
<accession>A0A2D3I5Y5</accession>
<protein>
    <submittedName>
        <fullName evidence="1">ORF409</fullName>
    </submittedName>
</protein>
<organism evidence="1">
    <name type="scientific">White spot syndrome virus</name>
    <dbReference type="NCBI Taxonomy" id="342409"/>
    <lineage>
        <taxon>Viruses</taxon>
        <taxon>Viruses incertae sedis</taxon>
        <taxon>Naldaviricetes</taxon>
        <taxon>Nimaviridae</taxon>
        <taxon>Whispovirus</taxon>
    </lineage>
</organism>